<evidence type="ECO:0000256" key="1">
    <source>
        <dbReference type="SAM" id="MobiDB-lite"/>
    </source>
</evidence>
<name>A0A4R5N828_9LACO</name>
<reference evidence="2 3" key="1">
    <citation type="journal article" date="2019" name="Appl. Microbiol. Biotechnol.">
        <title>Uncovering carbohydrate metabolism through a genotype-phenotype association study of 56 lactic acid bacteria genomes.</title>
        <authorList>
            <person name="Buron-Moles G."/>
            <person name="Chailyan A."/>
            <person name="Dolejs I."/>
            <person name="Forster J."/>
            <person name="Miks M.H."/>
        </authorList>
    </citation>
    <scope>NUCLEOTIDE SEQUENCE [LARGE SCALE GENOMIC DNA]</scope>
    <source>
        <strain evidence="2 3">ATCC 700006</strain>
    </source>
</reference>
<accession>A0A4R5N828</accession>
<dbReference type="InterPro" id="IPR021145">
    <property type="entry name" value="Portal_protein_SPP1_Gp6-like"/>
</dbReference>
<evidence type="ECO:0000313" key="3">
    <source>
        <dbReference type="Proteomes" id="UP000295681"/>
    </source>
</evidence>
<proteinExistence type="predicted"/>
<comment type="caution">
    <text evidence="2">The sequence shown here is derived from an EMBL/GenBank/DDBJ whole genome shotgun (WGS) entry which is preliminary data.</text>
</comment>
<evidence type="ECO:0008006" key="4">
    <source>
        <dbReference type="Google" id="ProtNLM"/>
    </source>
</evidence>
<feature type="region of interest" description="Disordered" evidence="1">
    <location>
        <begin position="33"/>
        <end position="58"/>
    </location>
</feature>
<dbReference type="Pfam" id="PF05133">
    <property type="entry name" value="SPP1_portal"/>
    <property type="match status" value="1"/>
</dbReference>
<keyword evidence="3" id="KW-1185">Reference proteome</keyword>
<evidence type="ECO:0000313" key="2">
    <source>
        <dbReference type="EMBL" id="TDG68062.1"/>
    </source>
</evidence>
<sequence>MDIEKIKELVKNKTSERINIYAKFDESQRYYDNQNDITNRNNGESKLNSKGKDDPLRPADNRVSNNFHQPIVDQKAAYLATVAPQIDVGNGQDINDKIRDTLGDGFANTLFDLVVDASNAGLVWLHYWIDRDTNTFRFGIIPPGECTPVYDNYLEKNVIGMLRTYKKLDGDTGKNVYIHEYWNDTEVQMYQSQPYGESGSRVFQEYQGINIIDISTQETVGTSNTRQHEFGEVPFIAFRNNKRERRDLDKYKGLIDVYDKVYNGFVNDVDDVQQVILVLNNYSGTDLGEFKKQLVEDKAIKVETFAGSEKAGVDTLTIDIPVEAREKLLTNTRDAIYYNAQAVNPNKIELGNNTGVAIKMLYSQLELKASVVEKQFRIGISQLIRAIMRYLNVSDYNTRKITQTWTRTSITNNVEQATVLQQLADVSSLDTIAKNNPLVDDWQDEVKRLKQEREAGHDSYEP</sequence>
<feature type="compositionally biased region" description="Polar residues" evidence="1">
    <location>
        <begin position="33"/>
        <end position="48"/>
    </location>
</feature>
<dbReference type="RefSeq" id="WP_010007813.1">
    <property type="nucleotide sequence ID" value="NZ_PUFI01000014.1"/>
</dbReference>
<gene>
    <name evidence="2" type="ORF">C5L23_000368</name>
</gene>
<organism evidence="2 3">
    <name type="scientific">Leuconostoc fallax</name>
    <dbReference type="NCBI Taxonomy" id="1251"/>
    <lineage>
        <taxon>Bacteria</taxon>
        <taxon>Bacillati</taxon>
        <taxon>Bacillota</taxon>
        <taxon>Bacilli</taxon>
        <taxon>Lactobacillales</taxon>
        <taxon>Lactobacillaceae</taxon>
        <taxon>Leuconostoc</taxon>
    </lineage>
</organism>
<dbReference type="STRING" id="907931.GCA_000165675_00982"/>
<dbReference type="Proteomes" id="UP000295681">
    <property type="component" value="Unassembled WGS sequence"/>
</dbReference>
<dbReference type="AlphaFoldDB" id="A0A4R5N828"/>
<dbReference type="EMBL" id="PUFI01000014">
    <property type="protein sequence ID" value="TDG68062.1"/>
    <property type="molecule type" value="Genomic_DNA"/>
</dbReference>
<protein>
    <recommendedName>
        <fullName evidence="4">Phage portal protein</fullName>
    </recommendedName>
</protein>